<keyword evidence="1" id="KW-1133">Transmembrane helix</keyword>
<dbReference type="EMBL" id="AECS01000010">
    <property type="protein sequence ID" value="EFQ04865.1"/>
    <property type="molecule type" value="Genomic_DNA"/>
</dbReference>
<dbReference type="HOGENOM" id="CLU_1466565_0_0_9"/>
<reference evidence="2 3" key="1">
    <citation type="submission" date="2010-08" db="EMBL/GenBank/DDBJ databases">
        <authorList>
            <person name="Weinstock G."/>
            <person name="Sodergren E."/>
            <person name="Clifton S."/>
            <person name="Fulton L."/>
            <person name="Fulton B."/>
            <person name="Courtney L."/>
            <person name="Fronick C."/>
            <person name="Harrison M."/>
            <person name="Strong C."/>
            <person name="Farmer C."/>
            <person name="Delahaunty K."/>
            <person name="Markovic C."/>
            <person name="Hall O."/>
            <person name="Minx P."/>
            <person name="Tomlinson C."/>
            <person name="Mitreva M."/>
            <person name="Hou S."/>
            <person name="Chen J."/>
            <person name="Wollam A."/>
            <person name="Pepin K.H."/>
            <person name="Johnson M."/>
            <person name="Bhonagiri V."/>
            <person name="Zhang X."/>
            <person name="Suruliraj S."/>
            <person name="Warren W."/>
            <person name="Chinwalla A."/>
            <person name="Mardis E.R."/>
            <person name="Wilson R.K."/>
        </authorList>
    </citation>
    <scope>NUCLEOTIDE SEQUENCE [LARGE SCALE GENOMIC DNA]</scope>
    <source>
        <strain evidence="2 3">F0359</strain>
    </source>
</reference>
<evidence type="ECO:0000256" key="1">
    <source>
        <dbReference type="SAM" id="Phobius"/>
    </source>
</evidence>
<evidence type="ECO:0000313" key="2">
    <source>
        <dbReference type="EMBL" id="EFQ04865.1"/>
    </source>
</evidence>
<keyword evidence="3" id="KW-1185">Reference proteome</keyword>
<protein>
    <submittedName>
        <fullName evidence="2">Uncharacterized protein</fullName>
    </submittedName>
</protein>
<evidence type="ECO:0000313" key="3">
    <source>
        <dbReference type="Proteomes" id="UP000003195"/>
    </source>
</evidence>
<keyword evidence="1" id="KW-0812">Transmembrane</keyword>
<dbReference type="Proteomes" id="UP000003195">
    <property type="component" value="Unassembled WGS sequence"/>
</dbReference>
<accession>E2ZAA3</accession>
<gene>
    <name evidence="2" type="ORF">HMPREF9429_00363</name>
</gene>
<dbReference type="STRING" id="706434.HMPREF9429_00363"/>
<comment type="caution">
    <text evidence="2">The sequence shown here is derived from an EMBL/GenBank/DDBJ whole genome shotgun (WGS) entry which is preliminary data.</text>
</comment>
<organism evidence="2 3">
    <name type="scientific">Megasphaera micronuciformis F0359</name>
    <dbReference type="NCBI Taxonomy" id="706434"/>
    <lineage>
        <taxon>Bacteria</taxon>
        <taxon>Bacillati</taxon>
        <taxon>Bacillota</taxon>
        <taxon>Negativicutes</taxon>
        <taxon>Veillonellales</taxon>
        <taxon>Veillonellaceae</taxon>
        <taxon>Megasphaera</taxon>
    </lineage>
</organism>
<keyword evidence="1" id="KW-0472">Membrane</keyword>
<dbReference type="OrthoDB" id="1631348at2"/>
<sequence length="184" mass="21590">MNIERRPVKAVKVTVYTLLVILCWLAIGFVELDSIKYFGLLRYKFISNITLIHDEANVAVEPWVFAYTYSPPYLYTYGVSGYTKTDVLPGGSVEKVYNSVYYNYVPDEFMGPFETTLQRFKDKFGKQLILRDSLQDVSEMDRHIYLGLKEAGQERRTSYFRRKCIHFPDKIDEYLEKERGLDSL</sequence>
<dbReference type="RefSeq" id="WP_006941188.1">
    <property type="nucleotide sequence ID" value="NZ_GL538184.1"/>
</dbReference>
<dbReference type="AlphaFoldDB" id="E2ZAA3"/>
<feature type="transmembrane region" description="Helical" evidence="1">
    <location>
        <begin position="13"/>
        <end position="32"/>
    </location>
</feature>
<name>E2ZAA3_9FIRM</name>
<proteinExistence type="predicted"/>